<dbReference type="PANTHER" id="PTHR46141:SF1">
    <property type="entry name" value="SODIUM LEAK CHANNEL NALCN"/>
    <property type="match status" value="1"/>
</dbReference>
<dbReference type="GO" id="GO:0032230">
    <property type="term" value="P:positive regulation of synaptic transmission, GABAergic"/>
    <property type="evidence" value="ECO:0007669"/>
    <property type="project" value="TreeGrafter"/>
</dbReference>
<dbReference type="Pfam" id="PF00520">
    <property type="entry name" value="Ion_trans"/>
    <property type="match status" value="1"/>
</dbReference>
<name>A0A915LM22_MELJA</name>
<organism evidence="7 8">
    <name type="scientific">Meloidogyne javanica</name>
    <name type="common">Root-knot nematode worm</name>
    <dbReference type="NCBI Taxonomy" id="6303"/>
    <lineage>
        <taxon>Eukaryota</taxon>
        <taxon>Metazoa</taxon>
        <taxon>Ecdysozoa</taxon>
        <taxon>Nematoda</taxon>
        <taxon>Chromadorea</taxon>
        <taxon>Rhabditida</taxon>
        <taxon>Tylenchina</taxon>
        <taxon>Tylenchomorpha</taxon>
        <taxon>Tylenchoidea</taxon>
        <taxon>Meloidogynidae</taxon>
        <taxon>Meloidogyninae</taxon>
        <taxon>Meloidogyne</taxon>
        <taxon>Meloidogyne incognita group</taxon>
    </lineage>
</organism>
<keyword evidence="7" id="KW-1185">Reference proteome</keyword>
<dbReference type="Gene3D" id="1.10.287.70">
    <property type="match status" value="1"/>
</dbReference>
<dbReference type="WBParaSite" id="scaffold14407_cov154.g17440">
    <property type="protein sequence ID" value="scaffold14407_cov154.g17440"/>
    <property type="gene ID" value="scaffold14407_cov154.g17440"/>
</dbReference>
<dbReference type="GO" id="GO:0005886">
    <property type="term" value="C:plasma membrane"/>
    <property type="evidence" value="ECO:0007669"/>
    <property type="project" value="TreeGrafter"/>
</dbReference>
<dbReference type="GO" id="GO:0032224">
    <property type="term" value="P:positive regulation of synaptic transmission, cholinergic"/>
    <property type="evidence" value="ECO:0007669"/>
    <property type="project" value="TreeGrafter"/>
</dbReference>
<evidence type="ECO:0000256" key="3">
    <source>
        <dbReference type="ARBA" id="ARBA00022989"/>
    </source>
</evidence>
<dbReference type="Proteomes" id="UP000887561">
    <property type="component" value="Unplaced"/>
</dbReference>
<proteinExistence type="predicted"/>
<evidence type="ECO:0000259" key="6">
    <source>
        <dbReference type="Pfam" id="PF00520"/>
    </source>
</evidence>
<dbReference type="InterPro" id="IPR028823">
    <property type="entry name" value="NALCN"/>
</dbReference>
<keyword evidence="3 5" id="KW-1133">Transmembrane helix</keyword>
<accession>A0A915LM22</accession>
<dbReference type="AlphaFoldDB" id="A0A915LM22"/>
<keyword evidence="4 5" id="KW-0472">Membrane</keyword>
<dbReference type="PANTHER" id="PTHR46141">
    <property type="entry name" value="SODIUM LEAK CHANNEL NON-SELECTIVE PROTEIN"/>
    <property type="match status" value="1"/>
</dbReference>
<evidence type="ECO:0000256" key="5">
    <source>
        <dbReference type="SAM" id="Phobius"/>
    </source>
</evidence>
<feature type="domain" description="Ion transport" evidence="6">
    <location>
        <begin position="21"/>
        <end position="80"/>
    </location>
</feature>
<evidence type="ECO:0000256" key="4">
    <source>
        <dbReference type="ARBA" id="ARBA00023136"/>
    </source>
</evidence>
<reference evidence="8" key="1">
    <citation type="submission" date="2022-11" db="UniProtKB">
        <authorList>
            <consortium name="WormBaseParasite"/>
        </authorList>
    </citation>
    <scope>IDENTIFICATION</scope>
</reference>
<comment type="subcellular location">
    <subcellularLocation>
        <location evidence="1">Membrane</location>
        <topology evidence="1">Multi-pass membrane protein</topology>
    </subcellularLocation>
</comment>
<feature type="transmembrane region" description="Helical" evidence="5">
    <location>
        <begin position="48"/>
        <end position="72"/>
    </location>
</feature>
<sequence length="266" mass="30877">MLEDFVYKIFGPGKKLGGLILFTLTLEGWTDVVVEILRSTNEYWVPFVAIYFVGYHLFVTLIVLSLFVAVILDNLEMDEELKKIKQLKAREETTTMRTQLPWRLRIFEKFPSRPQMIEFRKISREFPLPKMRDSFTRQFLVNLSTDFFVNSSSKKENNRGYEITKDNQNESNKQRSLLSDTSQHIGGVNAWIRGAIGGVTRRRREQENQQQKIFSFQNVENKKENGGDISKLIDTAPKENTGIKSGGLDIIDIKALQRKRDQAEFT</sequence>
<dbReference type="InterPro" id="IPR005821">
    <property type="entry name" value="Ion_trans_dom"/>
</dbReference>
<dbReference type="GO" id="GO:0005261">
    <property type="term" value="F:monoatomic cation channel activity"/>
    <property type="evidence" value="ECO:0007669"/>
    <property type="project" value="InterPro"/>
</dbReference>
<evidence type="ECO:0000313" key="8">
    <source>
        <dbReference type="WBParaSite" id="scaffold14407_cov154.g17440"/>
    </source>
</evidence>
<evidence type="ECO:0000313" key="7">
    <source>
        <dbReference type="Proteomes" id="UP000887561"/>
    </source>
</evidence>
<evidence type="ECO:0000256" key="2">
    <source>
        <dbReference type="ARBA" id="ARBA00022692"/>
    </source>
</evidence>
<evidence type="ECO:0000256" key="1">
    <source>
        <dbReference type="ARBA" id="ARBA00004141"/>
    </source>
</evidence>
<keyword evidence="2 5" id="KW-0812">Transmembrane</keyword>
<protein>
    <submittedName>
        <fullName evidence="8">Ion transport domain-containing protein</fullName>
    </submittedName>
</protein>